<dbReference type="Proteomes" id="UP001162162">
    <property type="component" value="Unassembled WGS sequence"/>
</dbReference>
<dbReference type="AlphaFoldDB" id="A0AAV8Z556"/>
<feature type="domain" description="Cathepsin propeptide inhibitor" evidence="1">
    <location>
        <begin position="11"/>
        <end position="70"/>
    </location>
</feature>
<comment type="caution">
    <text evidence="2">The sequence shown here is derived from an EMBL/GenBank/DDBJ whole genome shotgun (WGS) entry which is preliminary data.</text>
</comment>
<protein>
    <recommendedName>
        <fullName evidence="1">Cathepsin propeptide inhibitor domain-containing protein</fullName>
    </recommendedName>
</protein>
<reference evidence="2" key="1">
    <citation type="journal article" date="2023" name="Insect Mol. Biol.">
        <title>Genome sequencing provides insights into the evolution of gene families encoding plant cell wall-degrading enzymes in longhorned beetles.</title>
        <authorList>
            <person name="Shin N.R."/>
            <person name="Okamura Y."/>
            <person name="Kirsch R."/>
            <person name="Pauchet Y."/>
        </authorList>
    </citation>
    <scope>NUCLEOTIDE SEQUENCE</scope>
    <source>
        <strain evidence="2">AMC_N1</strain>
    </source>
</reference>
<dbReference type="SUPFAM" id="SSF54001">
    <property type="entry name" value="Cysteine proteinases"/>
    <property type="match status" value="1"/>
</dbReference>
<gene>
    <name evidence="2" type="ORF">NQ318_022026</name>
</gene>
<name>A0AAV8Z556_9CUCU</name>
<dbReference type="InterPro" id="IPR013201">
    <property type="entry name" value="Prot_inhib_I29"/>
</dbReference>
<dbReference type="Gene3D" id="1.10.287.2250">
    <property type="match status" value="1"/>
</dbReference>
<accession>A0AAV8Z556</accession>
<evidence type="ECO:0000313" key="3">
    <source>
        <dbReference type="Proteomes" id="UP001162162"/>
    </source>
</evidence>
<dbReference type="EMBL" id="JAPWTK010000013">
    <property type="protein sequence ID" value="KAJ8959340.1"/>
    <property type="molecule type" value="Genomic_DNA"/>
</dbReference>
<dbReference type="InterPro" id="IPR038765">
    <property type="entry name" value="Papain-like_cys_pep_sf"/>
</dbReference>
<evidence type="ECO:0000313" key="2">
    <source>
        <dbReference type="EMBL" id="KAJ8959340.1"/>
    </source>
</evidence>
<dbReference type="SMART" id="SM00848">
    <property type="entry name" value="Inhibitor_I29"/>
    <property type="match status" value="1"/>
</dbReference>
<keyword evidence="3" id="KW-1185">Reference proteome</keyword>
<dbReference type="Pfam" id="PF08246">
    <property type="entry name" value="Inhibitor_I29"/>
    <property type="match status" value="1"/>
</dbReference>
<organism evidence="2 3">
    <name type="scientific">Aromia moschata</name>
    <dbReference type="NCBI Taxonomy" id="1265417"/>
    <lineage>
        <taxon>Eukaryota</taxon>
        <taxon>Metazoa</taxon>
        <taxon>Ecdysozoa</taxon>
        <taxon>Arthropoda</taxon>
        <taxon>Hexapoda</taxon>
        <taxon>Insecta</taxon>
        <taxon>Pterygota</taxon>
        <taxon>Neoptera</taxon>
        <taxon>Endopterygota</taxon>
        <taxon>Coleoptera</taxon>
        <taxon>Polyphaga</taxon>
        <taxon>Cucujiformia</taxon>
        <taxon>Chrysomeloidea</taxon>
        <taxon>Cerambycidae</taxon>
        <taxon>Cerambycinae</taxon>
        <taxon>Callichromatini</taxon>
        <taxon>Aromia</taxon>
    </lineage>
</organism>
<proteinExistence type="predicted"/>
<sequence>MSTQTSIEDQWTAYKSKFKKSYSDSEEPRRFEIFKEKVEIIEAHNKRYEAGEVTYKKEVNQFADLTPEELKKFTSGLRK</sequence>
<evidence type="ECO:0000259" key="1">
    <source>
        <dbReference type="SMART" id="SM00848"/>
    </source>
</evidence>